<dbReference type="RefSeq" id="WP_377578364.1">
    <property type="nucleotide sequence ID" value="NZ_JBHTKA010000002.1"/>
</dbReference>
<accession>A0ABW3K170</accession>
<evidence type="ECO:0000313" key="1">
    <source>
        <dbReference type="EMBL" id="MFD0999576.1"/>
    </source>
</evidence>
<protein>
    <submittedName>
        <fullName evidence="1">Uncharacterized protein</fullName>
    </submittedName>
</protein>
<keyword evidence="2" id="KW-1185">Reference proteome</keyword>
<dbReference type="Proteomes" id="UP001597112">
    <property type="component" value="Unassembled WGS sequence"/>
</dbReference>
<dbReference type="EMBL" id="JBHTKA010000002">
    <property type="protein sequence ID" value="MFD0999576.1"/>
    <property type="molecule type" value="Genomic_DNA"/>
</dbReference>
<proteinExistence type="predicted"/>
<sequence>MKKIMTLFTVIIFFNMNFFLAEVEALQLLQNRKMMENIAKLVAGAANEEEKDIAGSCSEEGNPVSSEIDLLLTHHIHPETFTVVALNKVHWISSNTKLLTRSKELFCPPPEA</sequence>
<reference evidence="2" key="1">
    <citation type="journal article" date="2019" name="Int. J. Syst. Evol. Microbiol.">
        <title>The Global Catalogue of Microorganisms (GCM) 10K type strain sequencing project: providing services to taxonomists for standard genome sequencing and annotation.</title>
        <authorList>
            <consortium name="The Broad Institute Genomics Platform"/>
            <consortium name="The Broad Institute Genome Sequencing Center for Infectious Disease"/>
            <person name="Wu L."/>
            <person name="Ma J."/>
        </authorList>
    </citation>
    <scope>NUCLEOTIDE SEQUENCE [LARGE SCALE GENOMIC DNA]</scope>
    <source>
        <strain evidence="2">CCUG 58938</strain>
    </source>
</reference>
<gene>
    <name evidence="1" type="ORF">ACFQ21_09675</name>
</gene>
<comment type="caution">
    <text evidence="1">The sequence shown here is derived from an EMBL/GenBank/DDBJ whole genome shotgun (WGS) entry which is preliminary data.</text>
</comment>
<name>A0ABW3K170_9BACT</name>
<evidence type="ECO:0000313" key="2">
    <source>
        <dbReference type="Proteomes" id="UP001597112"/>
    </source>
</evidence>
<organism evidence="1 2">
    <name type="scientific">Ohtaekwangia kribbensis</name>
    <dbReference type="NCBI Taxonomy" id="688913"/>
    <lineage>
        <taxon>Bacteria</taxon>
        <taxon>Pseudomonadati</taxon>
        <taxon>Bacteroidota</taxon>
        <taxon>Cytophagia</taxon>
        <taxon>Cytophagales</taxon>
        <taxon>Fulvivirgaceae</taxon>
        <taxon>Ohtaekwangia</taxon>
    </lineage>
</organism>